<organism evidence="2 3">
    <name type="scientific">Austropuccinia psidii MF-1</name>
    <dbReference type="NCBI Taxonomy" id="1389203"/>
    <lineage>
        <taxon>Eukaryota</taxon>
        <taxon>Fungi</taxon>
        <taxon>Dikarya</taxon>
        <taxon>Basidiomycota</taxon>
        <taxon>Pucciniomycotina</taxon>
        <taxon>Pucciniomycetes</taxon>
        <taxon>Pucciniales</taxon>
        <taxon>Sphaerophragmiaceae</taxon>
        <taxon>Austropuccinia</taxon>
    </lineage>
</organism>
<keyword evidence="3" id="KW-1185">Reference proteome</keyword>
<protein>
    <recommendedName>
        <fullName evidence="1">Retroviral polymerase SH3-like domain-containing protein</fullName>
    </recommendedName>
</protein>
<accession>A0A9Q3ETV6</accession>
<proteinExistence type="predicted"/>
<evidence type="ECO:0000259" key="1">
    <source>
        <dbReference type="Pfam" id="PF25597"/>
    </source>
</evidence>
<sequence>MWEGIMLGYENHASVYRILRLQDNQVVISRHVKFNETYIPTPLPPLNSRKSHNPISPISLNPLNTHTETIRNVADKDDSCSEWEDEFHNAMEEIPQRWIRVIGPRNPTLITGDVSEENILPYQRKAHQTVETSIIPNNYQQAIKSKDCDKWEEAISKELNIMKNLEVWKIRDRTPKDHPITCTWVFKVKEDNQKEVINHKERLSSNPRPGLLAKFLSHWPNQLIMCTHLKCRSQQSSVPSSGCEECVSQCSTE</sequence>
<reference evidence="2" key="1">
    <citation type="submission" date="2021-03" db="EMBL/GenBank/DDBJ databases">
        <title>Draft genome sequence of rust myrtle Austropuccinia psidii MF-1, a brazilian biotype.</title>
        <authorList>
            <person name="Quecine M.C."/>
            <person name="Pachon D.M.R."/>
            <person name="Bonatelli M.L."/>
            <person name="Correr F.H."/>
            <person name="Franceschini L.M."/>
            <person name="Leite T.F."/>
            <person name="Margarido G.R.A."/>
            <person name="Almeida C.A."/>
            <person name="Ferrarezi J.A."/>
            <person name="Labate C.A."/>
        </authorList>
    </citation>
    <scope>NUCLEOTIDE SEQUENCE</scope>
    <source>
        <strain evidence="2">MF-1</strain>
    </source>
</reference>
<dbReference type="EMBL" id="AVOT02031385">
    <property type="protein sequence ID" value="MBW0524908.1"/>
    <property type="molecule type" value="Genomic_DNA"/>
</dbReference>
<evidence type="ECO:0000313" key="3">
    <source>
        <dbReference type="Proteomes" id="UP000765509"/>
    </source>
</evidence>
<dbReference type="OrthoDB" id="2517917at2759"/>
<evidence type="ECO:0000313" key="2">
    <source>
        <dbReference type="EMBL" id="MBW0524908.1"/>
    </source>
</evidence>
<dbReference type="AlphaFoldDB" id="A0A9Q3ETV6"/>
<dbReference type="Proteomes" id="UP000765509">
    <property type="component" value="Unassembled WGS sequence"/>
</dbReference>
<dbReference type="Pfam" id="PF25597">
    <property type="entry name" value="SH3_retrovirus"/>
    <property type="match status" value="1"/>
</dbReference>
<dbReference type="InterPro" id="IPR057670">
    <property type="entry name" value="SH3_retrovirus"/>
</dbReference>
<comment type="caution">
    <text evidence="2">The sequence shown here is derived from an EMBL/GenBank/DDBJ whole genome shotgun (WGS) entry which is preliminary data.</text>
</comment>
<feature type="domain" description="Retroviral polymerase SH3-like" evidence="1">
    <location>
        <begin position="2"/>
        <end position="38"/>
    </location>
</feature>
<name>A0A9Q3ETV6_9BASI</name>
<gene>
    <name evidence="2" type="ORF">O181_064623</name>
</gene>